<dbReference type="PANTHER" id="PTHR32322">
    <property type="entry name" value="INNER MEMBRANE TRANSPORTER"/>
    <property type="match status" value="1"/>
</dbReference>
<keyword evidence="2" id="KW-1003">Cell membrane</keyword>
<dbReference type="GO" id="GO:0005886">
    <property type="term" value="C:plasma membrane"/>
    <property type="evidence" value="ECO:0007669"/>
    <property type="project" value="UniProtKB-SubCell"/>
</dbReference>
<dbReference type="Pfam" id="PF00892">
    <property type="entry name" value="EamA"/>
    <property type="match status" value="2"/>
</dbReference>
<feature type="transmembrane region" description="Helical" evidence="6">
    <location>
        <begin position="258"/>
        <end position="275"/>
    </location>
</feature>
<evidence type="ECO:0000256" key="5">
    <source>
        <dbReference type="ARBA" id="ARBA00023136"/>
    </source>
</evidence>
<dbReference type="EMBL" id="CP014141">
    <property type="protein sequence ID" value="AMA75174.1"/>
    <property type="molecule type" value="Genomic_DNA"/>
</dbReference>
<feature type="transmembrane region" description="Helical" evidence="6">
    <location>
        <begin position="205"/>
        <end position="225"/>
    </location>
</feature>
<dbReference type="AlphaFoldDB" id="A0A109QFS5"/>
<evidence type="ECO:0000256" key="6">
    <source>
        <dbReference type="SAM" id="Phobius"/>
    </source>
</evidence>
<name>A0A109QFS5_9DEIN</name>
<dbReference type="RefSeq" id="WP_060384152.1">
    <property type="nucleotide sequence ID" value="NZ_CP014141.1"/>
</dbReference>
<protein>
    <recommendedName>
        <fullName evidence="7">EamA domain-containing protein</fullName>
    </recommendedName>
</protein>
<dbReference type="InterPro" id="IPR050638">
    <property type="entry name" value="AA-Vitamin_Transporters"/>
</dbReference>
<sequence length="277" mass="29715">MGYLYVLLAAFLWGLIGPLSRMAFQEGLTPLTVAFYRALLSWIFFLAHAIWTGSLRVAPRDLPVFPLFGLLGVALFYGAYQLAVLYGGAALASVLLYTAPAWVALLSWAFLREPPTARSWGAVALTLLGVGLLGLGGGSEVRFGVRAFLFGLASGFFYALHYLLGKLYLSRYTTPTFFAYALPVAALALAPWAEFGPLTPRALGALLALSLFSTYGAYLAFYAGLRRLPATVASVVATLEPVVAVVLAYLLFGEVLSPLGYFGALLVILAVLLAVRR</sequence>
<feature type="transmembrane region" description="Helical" evidence="6">
    <location>
        <begin position="143"/>
        <end position="164"/>
    </location>
</feature>
<proteinExistence type="predicted"/>
<comment type="subcellular location">
    <subcellularLocation>
        <location evidence="1">Cell membrane</location>
        <topology evidence="1">Multi-pass membrane protein</topology>
    </subcellularLocation>
</comment>
<dbReference type="KEGG" id="tpar:AV541_02460"/>
<feature type="transmembrane region" description="Helical" evidence="6">
    <location>
        <begin position="120"/>
        <end position="137"/>
    </location>
</feature>
<accession>A0A109QFS5</accession>
<feature type="transmembrane region" description="Helical" evidence="6">
    <location>
        <begin position="176"/>
        <end position="193"/>
    </location>
</feature>
<keyword evidence="5 6" id="KW-0472">Membrane</keyword>
<dbReference type="Proteomes" id="UP000061630">
    <property type="component" value="Chromosome"/>
</dbReference>
<dbReference type="InterPro" id="IPR037185">
    <property type="entry name" value="EmrE-like"/>
</dbReference>
<evidence type="ECO:0000313" key="9">
    <source>
        <dbReference type="Proteomes" id="UP000061630"/>
    </source>
</evidence>
<evidence type="ECO:0000259" key="7">
    <source>
        <dbReference type="Pfam" id="PF00892"/>
    </source>
</evidence>
<gene>
    <name evidence="8" type="ORF">AV541_02460</name>
</gene>
<feature type="transmembrane region" description="Helical" evidence="6">
    <location>
        <begin position="33"/>
        <end position="52"/>
    </location>
</feature>
<evidence type="ECO:0000313" key="8">
    <source>
        <dbReference type="EMBL" id="AMA75174.1"/>
    </source>
</evidence>
<evidence type="ECO:0000256" key="3">
    <source>
        <dbReference type="ARBA" id="ARBA00022692"/>
    </source>
</evidence>
<dbReference type="InterPro" id="IPR000620">
    <property type="entry name" value="EamA_dom"/>
</dbReference>
<feature type="transmembrane region" description="Helical" evidence="6">
    <location>
        <begin position="64"/>
        <end position="83"/>
    </location>
</feature>
<evidence type="ECO:0000256" key="2">
    <source>
        <dbReference type="ARBA" id="ARBA00022475"/>
    </source>
</evidence>
<keyword evidence="3 6" id="KW-0812">Transmembrane</keyword>
<dbReference type="PANTHER" id="PTHR32322:SF18">
    <property type="entry name" value="S-ADENOSYLMETHIONINE_S-ADENOSYLHOMOCYSTEINE TRANSPORTER"/>
    <property type="match status" value="1"/>
</dbReference>
<keyword evidence="4 6" id="KW-1133">Transmembrane helix</keyword>
<dbReference type="SUPFAM" id="SSF103481">
    <property type="entry name" value="Multidrug resistance efflux transporter EmrE"/>
    <property type="match status" value="2"/>
</dbReference>
<feature type="domain" description="EamA" evidence="7">
    <location>
        <begin position="147"/>
        <end position="275"/>
    </location>
</feature>
<feature type="transmembrane region" description="Helical" evidence="6">
    <location>
        <begin position="232"/>
        <end position="252"/>
    </location>
</feature>
<feature type="domain" description="EamA" evidence="7">
    <location>
        <begin position="1"/>
        <end position="133"/>
    </location>
</feature>
<feature type="transmembrane region" description="Helical" evidence="6">
    <location>
        <begin position="89"/>
        <end position="111"/>
    </location>
</feature>
<evidence type="ECO:0000256" key="4">
    <source>
        <dbReference type="ARBA" id="ARBA00022989"/>
    </source>
</evidence>
<organism evidence="8 9">
    <name type="scientific">Thermus parvatiensis</name>
    <dbReference type="NCBI Taxonomy" id="456163"/>
    <lineage>
        <taxon>Bacteria</taxon>
        <taxon>Thermotogati</taxon>
        <taxon>Deinococcota</taxon>
        <taxon>Deinococci</taxon>
        <taxon>Thermales</taxon>
        <taxon>Thermaceae</taxon>
        <taxon>Thermus</taxon>
    </lineage>
</organism>
<reference evidence="8 9" key="1">
    <citation type="submission" date="2016-01" db="EMBL/GenBank/DDBJ databases">
        <title>Genome sequence of Thermus parvatiensis, a thermophile isolated from a hot water spring.</title>
        <authorList>
            <person name="Tripathi C."/>
            <person name="Lal R."/>
        </authorList>
    </citation>
    <scope>NUCLEOTIDE SEQUENCE [LARGE SCALE GENOMIC DNA]</scope>
    <source>
        <strain evidence="8 9">RL</strain>
    </source>
</reference>
<evidence type="ECO:0000256" key="1">
    <source>
        <dbReference type="ARBA" id="ARBA00004651"/>
    </source>
</evidence>